<dbReference type="NCBIfam" id="NF040974">
    <property type="entry name" value="RepABC_RepC"/>
    <property type="match status" value="1"/>
</dbReference>
<gene>
    <name evidence="4" type="ORF">KIP89_17890</name>
</gene>
<evidence type="ECO:0000313" key="4">
    <source>
        <dbReference type="EMBL" id="MBS9478984.1"/>
    </source>
</evidence>
<evidence type="ECO:0000313" key="5">
    <source>
        <dbReference type="Proteomes" id="UP001166585"/>
    </source>
</evidence>
<sequence length="442" mass="48759">MRVEPPDPQKGNPAKRGNAGGAIRSGNHSEDSRDGNYHRSPERTITPFGRQPMTLRLLASQMAARAVQRDAVVHKWRVFRDIREGRELIGATERSLSVLNALLSFHPETALGGDAAIIVWPSNEQLAARANGMPPTTLRRHIGVLVDCGLIIRRDSPNGKRFARRGRGGEIEQAYGFDLSPLVARAEEFRDLADAVHAEKKAFRVARERLTLLRRDIVKMIDVGVHEGIPGDWTRAERSYQEIITRLPRSAPRQLIEAISADLAQLSDEIRKALESFANSSIPGANARQSGGHIQNSKPDHPIEIEAAERAARTAGDGEPPECPDTPSPRELSLGIVLTACPAVRELAPGGQIRYWREFVATSQLVGRMLGICPSAWNDARKVLGEQHAAITLAAIYERGDKISNANGYLRSLTQRAQRGQFSIWPMTMALLRSNLHDRKAV</sequence>
<protein>
    <submittedName>
        <fullName evidence="4">Replication initiation protein RepC</fullName>
    </submittedName>
</protein>
<dbReference type="Proteomes" id="UP001166585">
    <property type="component" value="Unassembled WGS sequence"/>
</dbReference>
<dbReference type="EMBL" id="JAHCQH010000022">
    <property type="protein sequence ID" value="MBS9478984.1"/>
    <property type="molecule type" value="Genomic_DNA"/>
</dbReference>
<evidence type="ECO:0000256" key="1">
    <source>
        <dbReference type="SAM" id="MobiDB-lite"/>
    </source>
</evidence>
<keyword evidence="5" id="KW-1185">Reference proteome</keyword>
<dbReference type="Pfam" id="PF03428">
    <property type="entry name" value="RP-C"/>
    <property type="match status" value="1"/>
</dbReference>
<feature type="region of interest" description="Disordered" evidence="1">
    <location>
        <begin position="1"/>
        <end position="49"/>
    </location>
</feature>
<dbReference type="InterPro" id="IPR036390">
    <property type="entry name" value="WH_DNA-bd_sf"/>
</dbReference>
<comment type="caution">
    <text evidence="4">The sequence shown here is derived from an EMBL/GenBank/DDBJ whole genome shotgun (WGS) entry which is preliminary data.</text>
</comment>
<feature type="compositionally biased region" description="Basic and acidic residues" evidence="1">
    <location>
        <begin position="27"/>
        <end position="42"/>
    </location>
</feature>
<dbReference type="NCBIfam" id="NF010396">
    <property type="entry name" value="PRK13824.1"/>
    <property type="match status" value="1"/>
</dbReference>
<organism evidence="4 5">
    <name type="scientific">Ancylobacter radicis</name>
    <dbReference type="NCBI Taxonomy" id="2836179"/>
    <lineage>
        <taxon>Bacteria</taxon>
        <taxon>Pseudomonadati</taxon>
        <taxon>Pseudomonadota</taxon>
        <taxon>Alphaproteobacteria</taxon>
        <taxon>Hyphomicrobiales</taxon>
        <taxon>Xanthobacteraceae</taxon>
        <taxon>Ancylobacter</taxon>
    </lineage>
</organism>
<evidence type="ECO:0000259" key="3">
    <source>
        <dbReference type="Pfam" id="PF11800"/>
    </source>
</evidence>
<dbReference type="SUPFAM" id="SSF46785">
    <property type="entry name" value="Winged helix' DNA-binding domain"/>
    <property type="match status" value="1"/>
</dbReference>
<proteinExistence type="predicted"/>
<dbReference type="InterPro" id="IPR011991">
    <property type="entry name" value="ArsR-like_HTH"/>
</dbReference>
<evidence type="ECO:0000259" key="2">
    <source>
        <dbReference type="Pfam" id="PF03428"/>
    </source>
</evidence>
<reference evidence="4" key="1">
    <citation type="submission" date="2021-05" db="EMBL/GenBank/DDBJ databases">
        <authorList>
            <person name="Sun Q."/>
            <person name="Inoue M."/>
        </authorList>
    </citation>
    <scope>NUCLEOTIDE SEQUENCE</scope>
    <source>
        <strain evidence="4">VKM B-3255</strain>
    </source>
</reference>
<dbReference type="InterPro" id="IPR005090">
    <property type="entry name" value="RepC_N"/>
</dbReference>
<feature type="domain" description="Plasmid replication protein C C-terminal" evidence="3">
    <location>
        <begin position="334"/>
        <end position="433"/>
    </location>
</feature>
<dbReference type="InterPro" id="IPR047611">
    <property type="entry name" value="RepABC_RepC"/>
</dbReference>
<accession>A0ABS5RBF1</accession>
<dbReference type="Pfam" id="PF11800">
    <property type="entry name" value="RP-C_C"/>
    <property type="match status" value="1"/>
</dbReference>
<dbReference type="InterPro" id="IPR021760">
    <property type="entry name" value="RepC_C"/>
</dbReference>
<feature type="domain" description="Plasmid replication protein C N-terminal" evidence="2">
    <location>
        <begin position="52"/>
        <end position="224"/>
    </location>
</feature>
<dbReference type="CDD" id="cd00090">
    <property type="entry name" value="HTH_ARSR"/>
    <property type="match status" value="1"/>
</dbReference>
<name>A0ABS5RBF1_9HYPH</name>